<dbReference type="Pfam" id="PF13524">
    <property type="entry name" value="Glyco_trans_1_2"/>
    <property type="match status" value="1"/>
</dbReference>
<feature type="domain" description="Spore protein YkvP N-terminal" evidence="1">
    <location>
        <begin position="3"/>
        <end position="111"/>
    </location>
</feature>
<evidence type="ECO:0000313" key="4">
    <source>
        <dbReference type="Proteomes" id="UP000717624"/>
    </source>
</evidence>
<evidence type="ECO:0000259" key="1">
    <source>
        <dbReference type="Pfam" id="PF12996"/>
    </source>
</evidence>
<dbReference type="Pfam" id="PF12996">
    <property type="entry name" value="DUF3880"/>
    <property type="match status" value="1"/>
</dbReference>
<proteinExistence type="predicted"/>
<comment type="caution">
    <text evidence="3">The sequence shown here is derived from an EMBL/GenBank/DDBJ whole genome shotgun (WGS) entry which is preliminary data.</text>
</comment>
<dbReference type="RefSeq" id="WP_204516772.1">
    <property type="nucleotide sequence ID" value="NZ_BAABIN010000009.1"/>
</dbReference>
<reference evidence="3" key="1">
    <citation type="submission" date="2021-01" db="EMBL/GenBank/DDBJ databases">
        <title>Genomic Encyclopedia of Type Strains, Phase IV (KMG-IV): sequencing the most valuable type-strain genomes for metagenomic binning, comparative biology and taxonomic classification.</title>
        <authorList>
            <person name="Goeker M."/>
        </authorList>
    </citation>
    <scope>NUCLEOTIDE SEQUENCE</scope>
    <source>
        <strain evidence="3">DSM 25523</strain>
    </source>
</reference>
<dbReference type="SUPFAM" id="SSF53756">
    <property type="entry name" value="UDP-Glycosyltransferase/glycogen phosphorylase"/>
    <property type="match status" value="1"/>
</dbReference>
<gene>
    <name evidence="3" type="ORF">JOD01_000667</name>
</gene>
<evidence type="ECO:0000313" key="3">
    <source>
        <dbReference type="EMBL" id="MBM7589081.1"/>
    </source>
</evidence>
<dbReference type="InterPro" id="IPR055259">
    <property type="entry name" value="YkvP/CgeB_Glyco_trans-like"/>
</dbReference>
<name>A0A939BU31_9BACL</name>
<dbReference type="InterPro" id="IPR024542">
    <property type="entry name" value="YkvP_N"/>
</dbReference>
<evidence type="ECO:0000259" key="2">
    <source>
        <dbReference type="Pfam" id="PF13524"/>
    </source>
</evidence>
<dbReference type="Proteomes" id="UP000717624">
    <property type="component" value="Unassembled WGS sequence"/>
</dbReference>
<accession>A0A939BU31</accession>
<sequence length="474" mass="53585">MRILALLSFDIFSCSIGKALESLGHEVCYLGSFELDQLDQTIEEFQPDLAFSMGWDIWHVNYSNEGRIPAVKEILHKHNLFHVYFAEEDWLHHDAWSRIYVSEIQPNFVLTRSAACIERYEQMGVPAAFFDVGCNPEFHKPVPFEPAYACDVAVTANPHFGFGEIREKSISDLVLPLFDQPFHTKIWGRGWDQLQHYFAGVSAPAHMLQGSLPFTETPKVYNSAKISISVQTCNDQLSNRTFDILASGGFLLTSDTPCVREKLTPGVHCVVSSSPQETIELIQYYLAHPDERAEIANAGRKYAIEHFAYQKTLTTIWPTILQYYTAFRKNPVENRPKITLELEKMSFDDWSSYNALNTRPGYLLAGGEVNSFVQKIIPVQTNELGTLAVTAARQQIGNHPELNTIVQYLNSDYLFISYGLAATVPIKSPSRQTITYSLAKVPENARYALVILNKLPQPSSAPIVLQKVEIQRQQ</sequence>
<dbReference type="Gene3D" id="3.40.50.2000">
    <property type="entry name" value="Glycogen Phosphorylase B"/>
    <property type="match status" value="1"/>
</dbReference>
<protein>
    <submittedName>
        <fullName evidence="3">Spore maturation protein CgeB</fullName>
    </submittedName>
</protein>
<dbReference type="AlphaFoldDB" id="A0A939BU31"/>
<feature type="domain" description="Spore protein YkvP/CgeB glycosyl transferase-like" evidence="2">
    <location>
        <begin position="182"/>
        <end position="316"/>
    </location>
</feature>
<dbReference type="EMBL" id="JAFBEB010000001">
    <property type="protein sequence ID" value="MBM7589081.1"/>
    <property type="molecule type" value="Genomic_DNA"/>
</dbReference>
<keyword evidence="4" id="KW-1185">Reference proteome</keyword>
<organism evidence="3 4">
    <name type="scientific">Brevibacillus fulvus</name>
    <dbReference type="NCBI Taxonomy" id="1125967"/>
    <lineage>
        <taxon>Bacteria</taxon>
        <taxon>Bacillati</taxon>
        <taxon>Bacillota</taxon>
        <taxon>Bacilli</taxon>
        <taxon>Bacillales</taxon>
        <taxon>Paenibacillaceae</taxon>
        <taxon>Brevibacillus</taxon>
    </lineage>
</organism>